<evidence type="ECO:0000259" key="1">
    <source>
        <dbReference type="Pfam" id="PF00156"/>
    </source>
</evidence>
<dbReference type="RefSeq" id="WP_062901302.1">
    <property type="nucleotide sequence ID" value="NZ_CP013342.1"/>
</dbReference>
<organism evidence="2 3">
    <name type="scientific">Sphingopyxis terrae subsp. terrae NBRC 15098</name>
    <dbReference type="NCBI Taxonomy" id="1219058"/>
    <lineage>
        <taxon>Bacteria</taxon>
        <taxon>Pseudomonadati</taxon>
        <taxon>Pseudomonadota</taxon>
        <taxon>Alphaproteobacteria</taxon>
        <taxon>Sphingomonadales</taxon>
        <taxon>Sphingomonadaceae</taxon>
        <taxon>Sphingopyxis</taxon>
    </lineage>
</organism>
<evidence type="ECO:0000313" key="2">
    <source>
        <dbReference type="EMBL" id="AMU94411.1"/>
    </source>
</evidence>
<dbReference type="STRING" id="1219058.AOA14_07295"/>
<evidence type="ECO:0000313" key="3">
    <source>
        <dbReference type="Proteomes" id="UP000076234"/>
    </source>
</evidence>
<dbReference type="KEGG" id="ster:AOA14_07295"/>
<sequence length="220" mass="23254">MIDTELPFANRRDAGRRLAATLAPLGLADPVILALPRGGVPVAYEIARRLHAPLDILIARKIGAPGHEEYGIGAIVDGSAPQLVLDEQAARASGADTAYIEREVARQLDEIERRRSAYHVGEPVPLAGRNLILVDDGIATGGTVRVALKALASAGARSVTLAVPVAPASVFSELRKMCDRIVVLAVPEPFFAVGAHYRDFSQTGDAEVRALLESARSGVP</sequence>
<dbReference type="Gene3D" id="3.40.50.2020">
    <property type="match status" value="1"/>
</dbReference>
<dbReference type="InterPro" id="IPR029057">
    <property type="entry name" value="PRTase-like"/>
</dbReference>
<reference evidence="3" key="1">
    <citation type="submission" date="2015-11" db="EMBL/GenBank/DDBJ databases">
        <title>Complete genome sequence of a polyethylene glycol-degrading strain Sphingopyxis terrae strain 203-1 (NBRC 15098).</title>
        <authorList>
            <person name="Yoshiyuki O."/>
            <person name="Shouta N."/>
            <person name="Nagata Y."/>
            <person name="Numata M."/>
            <person name="Tsuchikane K."/>
            <person name="Hosoyama A."/>
            <person name="Yamazoe A."/>
            <person name="Tsuda M."/>
            <person name="Fujita N."/>
            <person name="Kawai F."/>
        </authorList>
    </citation>
    <scope>NUCLEOTIDE SEQUENCE [LARGE SCALE GENOMIC DNA]</scope>
    <source>
        <strain evidence="3">203-1</strain>
    </source>
</reference>
<feature type="domain" description="Phosphoribosyltransferase" evidence="1">
    <location>
        <begin position="16"/>
        <end position="180"/>
    </location>
</feature>
<proteinExistence type="predicted"/>
<name>A0A142VXF8_9SPHN</name>
<dbReference type="Proteomes" id="UP000076234">
    <property type="component" value="Chromosome"/>
</dbReference>
<dbReference type="Gene3D" id="3.30.1310.20">
    <property type="entry name" value="PRTase-like"/>
    <property type="match status" value="1"/>
</dbReference>
<keyword evidence="2" id="KW-0808">Transferase</keyword>
<protein>
    <submittedName>
        <fullName evidence="2">Phosphoribosyltransferase</fullName>
    </submittedName>
</protein>
<gene>
    <name evidence="2" type="ORF">AOA14_07295</name>
</gene>
<dbReference type="SUPFAM" id="SSF53271">
    <property type="entry name" value="PRTase-like"/>
    <property type="match status" value="1"/>
</dbReference>
<accession>A0A142VXF8</accession>
<dbReference type="AlphaFoldDB" id="A0A142VXF8"/>
<keyword evidence="2" id="KW-0328">Glycosyltransferase</keyword>
<dbReference type="EMBL" id="CP013342">
    <property type="protein sequence ID" value="AMU94411.1"/>
    <property type="molecule type" value="Genomic_DNA"/>
</dbReference>
<dbReference type="Pfam" id="PF00156">
    <property type="entry name" value="Pribosyltran"/>
    <property type="match status" value="1"/>
</dbReference>
<dbReference type="GO" id="GO:0016757">
    <property type="term" value="F:glycosyltransferase activity"/>
    <property type="evidence" value="ECO:0007669"/>
    <property type="project" value="UniProtKB-KW"/>
</dbReference>
<reference evidence="2 3" key="2">
    <citation type="journal article" date="2016" name="Genome Announc.">
        <title>Complete Genome Sequence of Sphingopyxis terrae Strain 203-1 (NBRC 111660), a Polyethylene Glycol Degrader.</title>
        <authorList>
            <person name="Ohtsubo Y."/>
            <person name="Nonoyama S."/>
            <person name="Nagata Y."/>
            <person name="Numata M."/>
            <person name="Tsuchikane K."/>
            <person name="Hosoyama A."/>
            <person name="Yamazoe A."/>
            <person name="Tsuda M."/>
            <person name="Fujita N."/>
            <person name="Kawai F."/>
        </authorList>
    </citation>
    <scope>NUCLEOTIDE SEQUENCE [LARGE SCALE GENOMIC DNA]</scope>
    <source>
        <strain evidence="2 3">203-1</strain>
    </source>
</reference>
<dbReference type="CDD" id="cd06223">
    <property type="entry name" value="PRTases_typeI"/>
    <property type="match status" value="1"/>
</dbReference>
<dbReference type="InterPro" id="IPR000836">
    <property type="entry name" value="PRTase_dom"/>
</dbReference>